<feature type="transmembrane region" description="Helical" evidence="2">
    <location>
        <begin position="180"/>
        <end position="201"/>
    </location>
</feature>
<feature type="transmembrane region" description="Helical" evidence="2">
    <location>
        <begin position="63"/>
        <end position="81"/>
    </location>
</feature>
<dbReference type="RefSeq" id="WP_120320743.1">
    <property type="nucleotide sequence ID" value="NZ_BONH01000004.1"/>
</dbReference>
<comment type="caution">
    <text evidence="3">The sequence shown here is derived from an EMBL/GenBank/DDBJ whole genome shotgun (WGS) entry which is preliminary data.</text>
</comment>
<feature type="compositionally biased region" description="Basic and acidic residues" evidence="1">
    <location>
        <begin position="1"/>
        <end position="10"/>
    </location>
</feature>
<feature type="transmembrane region" description="Helical" evidence="2">
    <location>
        <begin position="152"/>
        <end position="168"/>
    </location>
</feature>
<dbReference type="EMBL" id="BONH01000004">
    <property type="protein sequence ID" value="GIF96218.1"/>
    <property type="molecule type" value="Genomic_DNA"/>
</dbReference>
<keyword evidence="2" id="KW-0472">Membrane</keyword>
<keyword evidence="4" id="KW-1185">Reference proteome</keyword>
<feature type="transmembrane region" description="Helical" evidence="2">
    <location>
        <begin position="123"/>
        <end position="145"/>
    </location>
</feature>
<keyword evidence="2" id="KW-1133">Transmembrane helix</keyword>
<dbReference type="Proteomes" id="UP000659904">
    <property type="component" value="Unassembled WGS sequence"/>
</dbReference>
<evidence type="ECO:0000256" key="2">
    <source>
        <dbReference type="SAM" id="Phobius"/>
    </source>
</evidence>
<evidence type="ECO:0000313" key="3">
    <source>
        <dbReference type="EMBL" id="GIF96218.1"/>
    </source>
</evidence>
<evidence type="ECO:0000256" key="1">
    <source>
        <dbReference type="SAM" id="MobiDB-lite"/>
    </source>
</evidence>
<keyword evidence="2" id="KW-0812">Transmembrane</keyword>
<reference evidence="3 4" key="1">
    <citation type="submission" date="2021-01" db="EMBL/GenBank/DDBJ databases">
        <title>Whole genome shotgun sequence of Catellatospora citrea NBRC 14495.</title>
        <authorList>
            <person name="Komaki H."/>
            <person name="Tamura T."/>
        </authorList>
    </citation>
    <scope>NUCLEOTIDE SEQUENCE [LARGE SCALE GENOMIC DNA]</scope>
    <source>
        <strain evidence="3 4">NBRC 14495</strain>
    </source>
</reference>
<gene>
    <name evidence="3" type="ORF">Cci01nite_13120</name>
</gene>
<name>A0A8J3KBY5_9ACTN</name>
<proteinExistence type="predicted"/>
<dbReference type="AlphaFoldDB" id="A0A8J3KBY5"/>
<organism evidence="3 4">
    <name type="scientific">Catellatospora citrea</name>
    <dbReference type="NCBI Taxonomy" id="53366"/>
    <lineage>
        <taxon>Bacteria</taxon>
        <taxon>Bacillati</taxon>
        <taxon>Actinomycetota</taxon>
        <taxon>Actinomycetes</taxon>
        <taxon>Micromonosporales</taxon>
        <taxon>Micromonosporaceae</taxon>
        <taxon>Catellatospora</taxon>
    </lineage>
</organism>
<evidence type="ECO:0008006" key="5">
    <source>
        <dbReference type="Google" id="ProtNLM"/>
    </source>
</evidence>
<feature type="region of interest" description="Disordered" evidence="1">
    <location>
        <begin position="1"/>
        <end position="22"/>
    </location>
</feature>
<evidence type="ECO:0000313" key="4">
    <source>
        <dbReference type="Proteomes" id="UP000659904"/>
    </source>
</evidence>
<sequence length="217" mass="22606">MGDIANDHDSINGTPMPSTAPLLMVPDTAARRAADSRHAAPTGRHALPPVAPVLHEQSPAVRYLLAGIRIALGWIFLWAFLDKLFGWGSATAPAKSVLNGGSPTQGFLSSAKGPFSGLFQPIAGGYLTDVLFMAALLAIGGTLILGIAMRPAATGGAALTVLMWAAVLPPTSNPFLDEHLVYAAILIVLALLDAGDTLGLGRAWSTTPLVRRAAWLR</sequence>
<accession>A0A8J3KBY5</accession>
<protein>
    <recommendedName>
        <fullName evidence="5">Thiosulfate dehydrogenase [quinone] large subunit</fullName>
    </recommendedName>
</protein>